<keyword evidence="2" id="KW-0472">Membrane</keyword>
<protein>
    <recommendedName>
        <fullName evidence="5">C6 transcription factor</fullName>
    </recommendedName>
</protein>
<keyword evidence="2" id="KW-0812">Transmembrane</keyword>
<keyword evidence="4" id="KW-1185">Reference proteome</keyword>
<name>A0A9N9LJ49_9HELO</name>
<feature type="transmembrane region" description="Helical" evidence="2">
    <location>
        <begin position="54"/>
        <end position="73"/>
    </location>
</feature>
<feature type="compositionally biased region" description="Basic and acidic residues" evidence="1">
    <location>
        <begin position="1"/>
        <end position="11"/>
    </location>
</feature>
<reference evidence="3" key="1">
    <citation type="submission" date="2021-07" db="EMBL/GenBank/DDBJ databases">
        <authorList>
            <person name="Durling M."/>
        </authorList>
    </citation>
    <scope>NUCLEOTIDE SEQUENCE</scope>
</reference>
<dbReference type="AlphaFoldDB" id="A0A9N9LJ49"/>
<dbReference type="Proteomes" id="UP000701801">
    <property type="component" value="Unassembled WGS sequence"/>
</dbReference>
<feature type="compositionally biased region" description="Polar residues" evidence="1">
    <location>
        <begin position="15"/>
        <end position="31"/>
    </location>
</feature>
<evidence type="ECO:0000313" key="4">
    <source>
        <dbReference type="Proteomes" id="UP000701801"/>
    </source>
</evidence>
<feature type="region of interest" description="Disordered" evidence="1">
    <location>
        <begin position="1"/>
        <end position="37"/>
    </location>
</feature>
<organism evidence="3 4">
    <name type="scientific">Hymenoscyphus albidus</name>
    <dbReference type="NCBI Taxonomy" id="595503"/>
    <lineage>
        <taxon>Eukaryota</taxon>
        <taxon>Fungi</taxon>
        <taxon>Dikarya</taxon>
        <taxon>Ascomycota</taxon>
        <taxon>Pezizomycotina</taxon>
        <taxon>Leotiomycetes</taxon>
        <taxon>Helotiales</taxon>
        <taxon>Helotiaceae</taxon>
        <taxon>Hymenoscyphus</taxon>
    </lineage>
</organism>
<proteinExistence type="predicted"/>
<dbReference type="PANTHER" id="PTHR37919:SF2">
    <property type="entry name" value="EXPERA DOMAIN-CONTAINING PROTEIN"/>
    <property type="match status" value="1"/>
</dbReference>
<sequence>MVSTRRTKEFPEQLDTPSRSNIRASTPSKSVATRKSKSAVPNSQWAHMATPTTLLWLFVSLPLVIWDTGYVLLRPHSMPGGSLHWPIWSPYELYGQIDYVYGWKAFNEGNGFTAAQGTLNVIETAMYLYYLYVVLSHGQKTKVLGKKRPVGSRIVGELTVGGRQGAGAVLVGFSAAVMTLSKTVLYWANEYYSSFSNIGHNTAVDLFFIWIIPNGAWIVLSTYMTYIMGSEILEGLSLAAGGASFSSDDEKSE</sequence>
<feature type="transmembrane region" description="Helical" evidence="2">
    <location>
        <begin position="207"/>
        <end position="228"/>
    </location>
</feature>
<feature type="transmembrane region" description="Helical" evidence="2">
    <location>
        <begin position="168"/>
        <end position="187"/>
    </location>
</feature>
<evidence type="ECO:0000256" key="1">
    <source>
        <dbReference type="SAM" id="MobiDB-lite"/>
    </source>
</evidence>
<keyword evidence="2" id="KW-1133">Transmembrane helix</keyword>
<evidence type="ECO:0008006" key="5">
    <source>
        <dbReference type="Google" id="ProtNLM"/>
    </source>
</evidence>
<dbReference type="EMBL" id="CAJVRM010000068">
    <property type="protein sequence ID" value="CAG8973284.1"/>
    <property type="molecule type" value="Genomic_DNA"/>
</dbReference>
<accession>A0A9N9LJ49</accession>
<evidence type="ECO:0000313" key="3">
    <source>
        <dbReference type="EMBL" id="CAG8973284.1"/>
    </source>
</evidence>
<dbReference type="PANTHER" id="PTHR37919">
    <property type="entry name" value="PROTEIN CBG05606"/>
    <property type="match status" value="1"/>
</dbReference>
<gene>
    <name evidence="3" type="ORF">HYALB_00000045</name>
</gene>
<evidence type="ECO:0000256" key="2">
    <source>
        <dbReference type="SAM" id="Phobius"/>
    </source>
</evidence>
<comment type="caution">
    <text evidence="3">The sequence shown here is derived from an EMBL/GenBank/DDBJ whole genome shotgun (WGS) entry which is preliminary data.</text>
</comment>